<evidence type="ECO:0000256" key="1">
    <source>
        <dbReference type="SAM" id="MobiDB-lite"/>
    </source>
</evidence>
<dbReference type="EMBL" id="GG666489">
    <property type="protein sequence ID" value="EEN63745.1"/>
    <property type="molecule type" value="Genomic_DNA"/>
</dbReference>
<feature type="region of interest" description="Disordered" evidence="1">
    <location>
        <begin position="92"/>
        <end position="112"/>
    </location>
</feature>
<accession>C3Y7B7</accession>
<name>C3Y7B7_BRAFL</name>
<evidence type="ECO:0000313" key="2">
    <source>
        <dbReference type="EMBL" id="EEN63745.1"/>
    </source>
</evidence>
<dbReference type="AlphaFoldDB" id="C3Y7B7"/>
<gene>
    <name evidence="2" type="ORF">BRAFLDRAFT_82818</name>
</gene>
<dbReference type="InParanoid" id="C3Y7B7"/>
<organism>
    <name type="scientific">Branchiostoma floridae</name>
    <name type="common">Florida lancelet</name>
    <name type="synonym">Amphioxus</name>
    <dbReference type="NCBI Taxonomy" id="7739"/>
    <lineage>
        <taxon>Eukaryota</taxon>
        <taxon>Metazoa</taxon>
        <taxon>Chordata</taxon>
        <taxon>Cephalochordata</taxon>
        <taxon>Leptocardii</taxon>
        <taxon>Amphioxiformes</taxon>
        <taxon>Branchiostomatidae</taxon>
        <taxon>Branchiostoma</taxon>
    </lineage>
</organism>
<sequence>MQQPDAREDRKTCYKLLVTCTQTCSNPGCSKEYSVCQRADHLRGHHVQGAAVAVPNNTGPVAQETPGVLTVTTTCPYCGHVIGVPVFYSGHEEQVGDHETDKGSPVREETGQ</sequence>
<proteinExistence type="predicted"/>
<protein>
    <submittedName>
        <fullName evidence="2">Uncharacterized protein</fullName>
    </submittedName>
</protein>
<reference evidence="2" key="1">
    <citation type="journal article" date="2008" name="Nature">
        <title>The amphioxus genome and the evolution of the chordate karyotype.</title>
        <authorList>
            <consortium name="US DOE Joint Genome Institute (JGI-PGF)"/>
            <person name="Putnam N.H."/>
            <person name="Butts T."/>
            <person name="Ferrier D.E.K."/>
            <person name="Furlong R.F."/>
            <person name="Hellsten U."/>
            <person name="Kawashima T."/>
            <person name="Robinson-Rechavi M."/>
            <person name="Shoguchi E."/>
            <person name="Terry A."/>
            <person name="Yu J.-K."/>
            <person name="Benito-Gutierrez E.L."/>
            <person name="Dubchak I."/>
            <person name="Garcia-Fernandez J."/>
            <person name="Gibson-Brown J.J."/>
            <person name="Grigoriev I.V."/>
            <person name="Horton A.C."/>
            <person name="de Jong P.J."/>
            <person name="Jurka J."/>
            <person name="Kapitonov V.V."/>
            <person name="Kohara Y."/>
            <person name="Kuroki Y."/>
            <person name="Lindquist E."/>
            <person name="Lucas S."/>
            <person name="Osoegawa K."/>
            <person name="Pennacchio L.A."/>
            <person name="Salamov A.A."/>
            <person name="Satou Y."/>
            <person name="Sauka-Spengler T."/>
            <person name="Schmutz J."/>
            <person name="Shin-I T."/>
            <person name="Toyoda A."/>
            <person name="Bronner-Fraser M."/>
            <person name="Fujiyama A."/>
            <person name="Holland L.Z."/>
            <person name="Holland P.W.H."/>
            <person name="Satoh N."/>
            <person name="Rokhsar D.S."/>
        </authorList>
    </citation>
    <scope>NUCLEOTIDE SEQUENCE [LARGE SCALE GENOMIC DNA]</scope>
    <source>
        <strain evidence="2">S238N-H82</strain>
        <tissue evidence="2">Testes</tissue>
    </source>
</reference>